<proteinExistence type="predicted"/>
<dbReference type="InterPro" id="IPR008979">
    <property type="entry name" value="Galactose-bd-like_sf"/>
</dbReference>
<dbReference type="InterPro" id="IPR000421">
    <property type="entry name" value="FA58C"/>
</dbReference>
<dbReference type="RefSeq" id="WP_126999824.1">
    <property type="nucleotide sequence ID" value="NZ_JBNPXW010000027.1"/>
</dbReference>
<dbReference type="EMBL" id="RZIJ01000012">
    <property type="protein sequence ID" value="RUQ69383.1"/>
    <property type="molecule type" value="Genomic_DNA"/>
</dbReference>
<accession>A0A3S0V5M7</accession>
<dbReference type="AlphaFoldDB" id="A0A3S0V5M7"/>
<dbReference type="Gene3D" id="2.60.120.260">
    <property type="entry name" value="Galactose-binding domain-like"/>
    <property type="match status" value="1"/>
</dbReference>
<organism evidence="2 3">
    <name type="scientific">Azospirillum doebereinerae</name>
    <dbReference type="NCBI Taxonomy" id="92933"/>
    <lineage>
        <taxon>Bacteria</taxon>
        <taxon>Pseudomonadati</taxon>
        <taxon>Pseudomonadota</taxon>
        <taxon>Alphaproteobacteria</taxon>
        <taxon>Rhodospirillales</taxon>
        <taxon>Azospirillaceae</taxon>
        <taxon>Azospirillum</taxon>
    </lineage>
</organism>
<comment type="caution">
    <text evidence="2">The sequence shown here is derived from an EMBL/GenBank/DDBJ whole genome shotgun (WGS) entry which is preliminary data.</text>
</comment>
<name>A0A3S0V5M7_9PROT</name>
<protein>
    <submittedName>
        <fullName evidence="2">Discoidin domain-containing protein</fullName>
    </submittedName>
</protein>
<sequence length="389" mass="39963">MPMFNGRNWTLADFQPFKYFENWTPFFGDVLTELDARAAGIGDAVASAQASASAAATDRATVAADTATVAADKTATHNDRVGADAAAAAAQVAAASVLPGQPGGICELDGDGKVPTSRLPAAILGALNYQGTWNAATNTPAIPAAASGNKGRYYVVSVAGTTVINGEADWQVGDWIVSSGASWGKVDNTDRVRSVAGRVGDVALTVADLPDLAEFIRDTVAAFMVGGNGVAITHNDAANTLTVDVTGHGLVAGRYWRLLSNGAPYTGAGDYTALFELEMFSASDGSGSDLTTGKTATASSVYSGFPASRALDDNTSTEWSTADGAASNAWIYVDFGTAVTVRSLSITPQTGRISGTVFVQYSNDALAWATLATIAPVNGAGKQVFTYLQ</sequence>
<keyword evidence="3" id="KW-1185">Reference proteome</keyword>
<dbReference type="OrthoDB" id="9805202at2"/>
<dbReference type="Proteomes" id="UP000280346">
    <property type="component" value="Unassembled WGS sequence"/>
</dbReference>
<reference evidence="2 3" key="1">
    <citation type="submission" date="2018-12" db="EMBL/GenBank/DDBJ databases">
        <authorList>
            <person name="Yang Y."/>
        </authorList>
    </citation>
    <scope>NUCLEOTIDE SEQUENCE [LARGE SCALE GENOMIC DNA]</scope>
    <source>
        <strain evidence="2 3">GSF71</strain>
    </source>
</reference>
<dbReference type="Pfam" id="PF00754">
    <property type="entry name" value="F5_F8_type_C"/>
    <property type="match status" value="1"/>
</dbReference>
<dbReference type="PROSITE" id="PS50022">
    <property type="entry name" value="FA58C_3"/>
    <property type="match status" value="1"/>
</dbReference>
<evidence type="ECO:0000259" key="1">
    <source>
        <dbReference type="PROSITE" id="PS50022"/>
    </source>
</evidence>
<evidence type="ECO:0000313" key="2">
    <source>
        <dbReference type="EMBL" id="RUQ69383.1"/>
    </source>
</evidence>
<feature type="domain" description="F5/8 type C" evidence="1">
    <location>
        <begin position="272"/>
        <end position="389"/>
    </location>
</feature>
<dbReference type="SUPFAM" id="SSF49785">
    <property type="entry name" value="Galactose-binding domain-like"/>
    <property type="match status" value="1"/>
</dbReference>
<evidence type="ECO:0000313" key="3">
    <source>
        <dbReference type="Proteomes" id="UP000280346"/>
    </source>
</evidence>
<gene>
    <name evidence="2" type="ORF">EJ913_16605</name>
</gene>